<dbReference type="InterPro" id="IPR024079">
    <property type="entry name" value="MetalloPept_cat_dom_sf"/>
</dbReference>
<dbReference type="Proteomes" id="UP000197619">
    <property type="component" value="Unassembled WGS sequence"/>
</dbReference>
<dbReference type="Pfam" id="PF05572">
    <property type="entry name" value="Peptidase_M43"/>
    <property type="match status" value="1"/>
</dbReference>
<evidence type="ECO:0000313" key="9">
    <source>
        <dbReference type="Proteomes" id="UP000197619"/>
    </source>
</evidence>
<evidence type="ECO:0000259" key="7">
    <source>
        <dbReference type="PROSITE" id="PS50923"/>
    </source>
</evidence>
<dbReference type="SMART" id="SM00004">
    <property type="entry name" value="NL"/>
    <property type="match status" value="1"/>
</dbReference>
<dbReference type="SUPFAM" id="SSF55486">
    <property type="entry name" value="Metalloproteases ('zincins'), catalytic domain"/>
    <property type="match status" value="1"/>
</dbReference>
<dbReference type="GO" id="GO:0006508">
    <property type="term" value="P:proteolysis"/>
    <property type="evidence" value="ECO:0007669"/>
    <property type="project" value="TreeGrafter"/>
</dbReference>
<evidence type="ECO:0000256" key="4">
    <source>
        <dbReference type="ARBA" id="ARBA00023157"/>
    </source>
</evidence>
<proteinExistence type="inferred from homology"/>
<evidence type="ECO:0000256" key="1">
    <source>
        <dbReference type="ARBA" id="ARBA00008721"/>
    </source>
</evidence>
<dbReference type="EMBL" id="MUZQ01000049">
    <property type="protein sequence ID" value="OWK60896.1"/>
    <property type="molecule type" value="Genomic_DNA"/>
</dbReference>
<evidence type="ECO:0000256" key="6">
    <source>
        <dbReference type="PROSITE-ProRule" id="PRU00302"/>
    </source>
</evidence>
<dbReference type="GO" id="GO:0007166">
    <property type="term" value="P:cell surface receptor signaling pathway"/>
    <property type="evidence" value="ECO:0007669"/>
    <property type="project" value="TreeGrafter"/>
</dbReference>
<evidence type="ECO:0000313" key="8">
    <source>
        <dbReference type="EMBL" id="OWK60896.1"/>
    </source>
</evidence>
<evidence type="ECO:0000256" key="5">
    <source>
        <dbReference type="ARBA" id="ARBA00023180"/>
    </source>
</evidence>
<dbReference type="InterPro" id="IPR000436">
    <property type="entry name" value="Sushi_SCR_CCP_dom"/>
</dbReference>
<accession>A0A218V4K0</accession>
<dbReference type="GO" id="GO:0004222">
    <property type="term" value="F:metalloendopeptidase activity"/>
    <property type="evidence" value="ECO:0007669"/>
    <property type="project" value="TreeGrafter"/>
</dbReference>
<gene>
    <name evidence="8" type="primary">PAPPA2</name>
    <name evidence="8" type="ORF">RLOC_00013103</name>
</gene>
<dbReference type="InterPro" id="IPR008754">
    <property type="entry name" value="Peptidase_M43"/>
</dbReference>
<name>A0A218V4K0_9PASE</name>
<dbReference type="PANTHER" id="PTHR46130">
    <property type="entry name" value="LAMGL DOMAIN-CONTAINING PROTEIN"/>
    <property type="match status" value="1"/>
</dbReference>
<dbReference type="Gene3D" id="3.40.390.10">
    <property type="entry name" value="Collagenase (Catalytic Domain)"/>
    <property type="match status" value="1"/>
</dbReference>
<dbReference type="InterPro" id="IPR058897">
    <property type="entry name" value="PAPPA_SD_C"/>
</dbReference>
<feature type="domain" description="Sushi" evidence="7">
    <location>
        <begin position="973"/>
        <end position="1028"/>
    </location>
</feature>
<evidence type="ECO:0000256" key="3">
    <source>
        <dbReference type="ARBA" id="ARBA00022737"/>
    </source>
</evidence>
<dbReference type="FunFam" id="3.40.390.10:FF:000031">
    <property type="entry name" value="Pappalysin 2"/>
    <property type="match status" value="1"/>
</dbReference>
<dbReference type="SUPFAM" id="SSF57535">
    <property type="entry name" value="Complement control module/SCR domain"/>
    <property type="match status" value="3"/>
</dbReference>
<keyword evidence="2" id="KW-0732">Signal</keyword>
<evidence type="ECO:0000256" key="2">
    <source>
        <dbReference type="ARBA" id="ARBA00022729"/>
    </source>
</evidence>
<comment type="similarity">
    <text evidence="1">Belongs to the peptidase M43B family.</text>
</comment>
<keyword evidence="5" id="KW-0325">Glycoprotein</keyword>
<sequence>MRAYMSVKELKEALQLNSTHFLNVYFASSVREELAGAATWPWDKEALSHLDIHCPFPGMMLSVLAIPGGVVLNPAYYGMHGHTNTMIHEVGHVLGLYHVFKGVSERESCDDPCRETTPSMETGDLCADTAPAPKSKLCRDPDPTNDTCGQTHFTGTPFNNYMSYTDDDCTNSFTPNQVARMHCYLDLVYQRWGHSKKPAPIPIPAMVTGQTQHSLSIYWLPPISGVIHEREQDTLCDSCAEDGTFRQYVHEASSPRVCDSSGYWTPEEAEGPPDVDQPCEPSLQAWSPELHLYDMNMTVPCPQPDGCILELRFLHPVYPDSLTLWTTYLSTGSPKALSDIEILTEQGESIHLGPLDTFCDVPFTVKLNIPKKMSGVKIYTFDERMEIDTALLTSRPHSSLCSACRLIQYRVLREPPFADGSPATPLQAHRQFIDTEVTPGQLYRYQVQVVSGTTSGEASPPLVHVHGAPYCGDGKVTTSLEEECDDGDLLDGDGCSRKCKKEKGFNCVGESKWIETGPNGLTPPEAGVKTVRYSRCSLEAVHLIATEPGTAAGRGGVCGWSLVCKQLIPVLPAGEPSLCYVHDGDGVCEPFEETSSMLDCGPHTPEGFVDLWAVKAYASQQDEKSCPASIVTGEPVVKVCKSHPREVPKDLLQAAWFPCAPSQGNAQDPNEKMLLGDEGVWLKVCFERPAVPTSLLLFLASSGTVPSQQLKPVVAVQLTDTDGQNRSLGTYELSCQHTPLTINVTHSQEDPLPQVASVLLNFSSPLVGIAAVALRTLAQPGSSDPLTSCLLQHQQGCGHPCYRGVDQSCVQESDGALLFLQQEVVLTCRSGQWDRSVTCDPVDCHVPDQSHVSYAEFSCPLGTTYLQRCSFSCIPPAKLQGTNQWLTCLEDGLWSLPEAYCKLECAAPPAVANARLLVPRCLQGSHDVGSVCRYKCKPGYHVAENTADKPKRKFLKVQCLESGQWEEGHCVPVVCKPPPPVFEGMYNCTQGFELDSQCVLNCEQQGQQVPIVCTKEGLWTEEFKLCESLQGTCPPPPELNFVEYKCEQGHGIGAVCIPSCVIPPSDPVILPKNVTAETMDHRLQPTRVQNIVCTGRLRWYPDPSVIHCIQSCEPFQADGWCDTINNRAYCQYDGGDCCSSTLSSRKVIPFAADCDQDECTCRDPAAEENQ</sequence>
<reference evidence="8 9" key="1">
    <citation type="submission" date="2017-05" db="EMBL/GenBank/DDBJ databases">
        <title>Genome of assembly of the Bengalese finch, Lonchura striata domestica.</title>
        <authorList>
            <person name="Colquitt B.M."/>
            <person name="Brainard M.S."/>
        </authorList>
    </citation>
    <scope>NUCLEOTIDE SEQUENCE [LARGE SCALE GENOMIC DNA]</scope>
    <source>
        <strain evidence="8">White83orange57</strain>
    </source>
</reference>
<dbReference type="CDD" id="cd04275">
    <property type="entry name" value="ZnMc_pappalysin_like"/>
    <property type="match status" value="1"/>
</dbReference>
<dbReference type="STRING" id="299123.ENSLSDP00000015852"/>
<dbReference type="InterPro" id="IPR000800">
    <property type="entry name" value="Notch_dom"/>
</dbReference>
<dbReference type="AlphaFoldDB" id="A0A218V4K0"/>
<organism evidence="8 9">
    <name type="scientific">Lonchura striata</name>
    <name type="common">white-rumped munia</name>
    <dbReference type="NCBI Taxonomy" id="40157"/>
    <lineage>
        <taxon>Eukaryota</taxon>
        <taxon>Metazoa</taxon>
        <taxon>Chordata</taxon>
        <taxon>Craniata</taxon>
        <taxon>Vertebrata</taxon>
        <taxon>Euteleostomi</taxon>
        <taxon>Archelosauria</taxon>
        <taxon>Archosauria</taxon>
        <taxon>Dinosauria</taxon>
        <taxon>Saurischia</taxon>
        <taxon>Theropoda</taxon>
        <taxon>Coelurosauria</taxon>
        <taxon>Aves</taxon>
        <taxon>Neognathae</taxon>
        <taxon>Neoaves</taxon>
        <taxon>Telluraves</taxon>
        <taxon>Australaves</taxon>
        <taxon>Passeriformes</taxon>
        <taxon>Passeroidea</taxon>
        <taxon>Estrildidae</taxon>
        <taxon>Estrildinae</taxon>
        <taxon>Lonchura</taxon>
    </lineage>
</organism>
<protein>
    <submittedName>
        <fullName evidence="8">Pappalysin-2</fullName>
    </submittedName>
</protein>
<dbReference type="Gene3D" id="2.10.70.10">
    <property type="entry name" value="Complement Module, domain 1"/>
    <property type="match status" value="2"/>
</dbReference>
<dbReference type="Pfam" id="PF00084">
    <property type="entry name" value="Sushi"/>
    <property type="match status" value="1"/>
</dbReference>
<dbReference type="CDD" id="cd00033">
    <property type="entry name" value="CCP"/>
    <property type="match status" value="2"/>
</dbReference>
<keyword evidence="3" id="KW-0677">Repeat</keyword>
<feature type="domain" description="Sushi" evidence="7">
    <location>
        <begin position="903"/>
        <end position="972"/>
    </location>
</feature>
<dbReference type="InterPro" id="IPR043543">
    <property type="entry name" value="PAPPA/PAPPA2"/>
</dbReference>
<dbReference type="PANTHER" id="PTHR46130:SF1">
    <property type="entry name" value="PAPPALYSIN-2"/>
    <property type="match status" value="1"/>
</dbReference>
<dbReference type="SMART" id="SM00032">
    <property type="entry name" value="CCP"/>
    <property type="match status" value="3"/>
</dbReference>
<comment type="caution">
    <text evidence="8">The sequence shown here is derived from an EMBL/GenBank/DDBJ whole genome shotgun (WGS) entry which is preliminary data.</text>
</comment>
<keyword evidence="4" id="KW-1015">Disulfide bond</keyword>
<dbReference type="NCBIfam" id="TIGR02232">
    <property type="entry name" value="myxo_disulf_rpt"/>
    <property type="match status" value="1"/>
</dbReference>
<dbReference type="InterPro" id="IPR011936">
    <property type="entry name" value="Myxo_disulph_rpt"/>
</dbReference>
<keyword evidence="9" id="KW-1185">Reference proteome</keyword>
<dbReference type="PROSITE" id="PS50923">
    <property type="entry name" value="SUSHI"/>
    <property type="match status" value="2"/>
</dbReference>
<dbReference type="Pfam" id="PF25900">
    <property type="entry name" value="PAPPA"/>
    <property type="match status" value="1"/>
</dbReference>
<keyword evidence="6" id="KW-0768">Sushi</keyword>
<dbReference type="GO" id="GO:0005615">
    <property type="term" value="C:extracellular space"/>
    <property type="evidence" value="ECO:0007669"/>
    <property type="project" value="TreeGrafter"/>
</dbReference>
<comment type="caution">
    <text evidence="6">Lacks conserved residue(s) required for the propagation of feature annotation.</text>
</comment>
<dbReference type="InterPro" id="IPR035976">
    <property type="entry name" value="Sushi/SCR/CCP_sf"/>
</dbReference>